<evidence type="ECO:0000256" key="1">
    <source>
        <dbReference type="SAM" id="Phobius"/>
    </source>
</evidence>
<gene>
    <name evidence="2" type="ORF">ABT39_MTgene6303</name>
</gene>
<geneLocation type="mitochondrion" evidence="2"/>
<feature type="transmembrane region" description="Helical" evidence="1">
    <location>
        <begin position="39"/>
        <end position="56"/>
    </location>
</feature>
<evidence type="ECO:0000313" key="2">
    <source>
        <dbReference type="EMBL" id="KUM46848.1"/>
    </source>
</evidence>
<comment type="caution">
    <text evidence="2">The sequence shown here is derived from an EMBL/GenBank/DDBJ whole genome shotgun (WGS) entry which is preliminary data.</text>
</comment>
<sequence length="64" mass="7509">MSVTRARARAKSLRQLIGEILSRRILLSTNTTILSLDESYYSILYVMFYFLIDIGWDQFLEKTS</sequence>
<accession>A0A117NGI8</accession>
<dbReference type="AlphaFoldDB" id="A0A117NGI8"/>
<reference evidence="2" key="1">
    <citation type="journal article" date="2015" name="Genome Biol. Evol.">
        <title>Organellar Genomes of White Spruce (Picea glauca): Assembly and Annotation.</title>
        <authorList>
            <person name="Jackman S.D."/>
            <person name="Warren R.L."/>
            <person name="Gibb E.A."/>
            <person name="Vandervalk B.P."/>
            <person name="Mohamadi H."/>
            <person name="Chu J."/>
            <person name="Raymond A."/>
            <person name="Pleasance S."/>
            <person name="Coope R."/>
            <person name="Wildung M.R."/>
            <person name="Ritland C.E."/>
            <person name="Bousquet J."/>
            <person name="Jones S.J."/>
            <person name="Bohlmann J."/>
            <person name="Birol I."/>
        </authorList>
    </citation>
    <scope>NUCLEOTIDE SEQUENCE [LARGE SCALE GENOMIC DNA]</scope>
    <source>
        <tissue evidence="2">Flushing bud</tissue>
    </source>
</reference>
<protein>
    <submittedName>
        <fullName evidence="2">Uncharacterized protein</fullName>
    </submittedName>
</protein>
<keyword evidence="1" id="KW-0812">Transmembrane</keyword>
<keyword evidence="2" id="KW-0496">Mitochondrion</keyword>
<keyword evidence="1" id="KW-0472">Membrane</keyword>
<keyword evidence="1" id="KW-1133">Transmembrane helix</keyword>
<organism evidence="2">
    <name type="scientific">Picea glauca</name>
    <name type="common">White spruce</name>
    <name type="synonym">Pinus glauca</name>
    <dbReference type="NCBI Taxonomy" id="3330"/>
    <lineage>
        <taxon>Eukaryota</taxon>
        <taxon>Viridiplantae</taxon>
        <taxon>Streptophyta</taxon>
        <taxon>Embryophyta</taxon>
        <taxon>Tracheophyta</taxon>
        <taxon>Spermatophyta</taxon>
        <taxon>Pinopsida</taxon>
        <taxon>Pinidae</taxon>
        <taxon>Conifers I</taxon>
        <taxon>Pinales</taxon>
        <taxon>Pinaceae</taxon>
        <taxon>Picea</taxon>
    </lineage>
</organism>
<dbReference type="EMBL" id="LKAM01000009">
    <property type="protein sequence ID" value="KUM46848.1"/>
    <property type="molecule type" value="Genomic_DNA"/>
</dbReference>
<name>A0A117NGI8_PICGL</name>
<proteinExistence type="predicted"/>